<sequence>MIQCPVNIVTRSQRDSLRHVACFKKNGKMYFIDGESLEQVGHFQLNQEGSGSQIQRLVDVQMLMRPLSPVPKENNIDEGPPGFKLDIYALVKEASVPVMKVFQIVIPYNQRLKLFLNINYDSMQDMFDKKHSLYVPYSPRTHENDFKYLILSPFHQNLAILDSQRYFREEARVKLAKQQQGQMNSRSLNDSLNEFDHIHTFSNQIPMRDQEILLLHSNTNGPQILEFKVLKGGMGEMHLTSIDAQFDQRWVNFEYQDKRSPKMPKEKHSCIWSVTKDGKQLQILYICYDKETQWKGVQGKRSQIKEILINI</sequence>
<comment type="caution">
    <text evidence="1">The sequence shown here is derived from an EMBL/GenBank/DDBJ whole genome shotgun (WGS) entry which is preliminary data.</text>
</comment>
<gene>
    <name evidence="1" type="ORF">FGO68_gene4794</name>
</gene>
<reference evidence="1" key="1">
    <citation type="submission" date="2019-06" db="EMBL/GenBank/DDBJ databases">
        <authorList>
            <person name="Zheng W."/>
        </authorList>
    </citation>
    <scope>NUCLEOTIDE SEQUENCE</scope>
    <source>
        <strain evidence="1">QDHG01</strain>
    </source>
</reference>
<organism evidence="1 2">
    <name type="scientific">Halteria grandinella</name>
    <dbReference type="NCBI Taxonomy" id="5974"/>
    <lineage>
        <taxon>Eukaryota</taxon>
        <taxon>Sar</taxon>
        <taxon>Alveolata</taxon>
        <taxon>Ciliophora</taxon>
        <taxon>Intramacronucleata</taxon>
        <taxon>Spirotrichea</taxon>
        <taxon>Stichotrichia</taxon>
        <taxon>Sporadotrichida</taxon>
        <taxon>Halteriidae</taxon>
        <taxon>Halteria</taxon>
    </lineage>
</organism>
<accession>A0A8J8NPT7</accession>
<name>A0A8J8NPT7_HALGN</name>
<dbReference type="EMBL" id="RRYP01009135">
    <property type="protein sequence ID" value="TNV79276.1"/>
    <property type="molecule type" value="Genomic_DNA"/>
</dbReference>
<evidence type="ECO:0000313" key="2">
    <source>
        <dbReference type="Proteomes" id="UP000785679"/>
    </source>
</evidence>
<evidence type="ECO:0000313" key="1">
    <source>
        <dbReference type="EMBL" id="TNV79276.1"/>
    </source>
</evidence>
<dbReference type="AlphaFoldDB" id="A0A8J8NPT7"/>
<dbReference type="Proteomes" id="UP000785679">
    <property type="component" value="Unassembled WGS sequence"/>
</dbReference>
<protein>
    <submittedName>
        <fullName evidence="1">Uncharacterized protein</fullName>
    </submittedName>
</protein>
<keyword evidence="2" id="KW-1185">Reference proteome</keyword>
<proteinExistence type="predicted"/>